<organism evidence="1 2">
    <name type="scientific">uncultured phage cr91_1</name>
    <dbReference type="NCBI Taxonomy" id="2986403"/>
    <lineage>
        <taxon>Viruses</taxon>
        <taxon>Duplodnaviria</taxon>
        <taxon>Heunggongvirae</taxon>
        <taxon>Uroviricota</taxon>
        <taxon>Caudoviricetes</taxon>
        <taxon>Crassvirales</taxon>
        <taxon>Intestiviridae</taxon>
        <taxon>Crudevirinae</taxon>
        <taxon>Drivevirus</taxon>
        <taxon>Drivevirus gastrointestinalis</taxon>
    </lineage>
</organism>
<evidence type="ECO:0000313" key="2">
    <source>
        <dbReference type="Proteomes" id="UP000827372"/>
    </source>
</evidence>
<dbReference type="EMBL" id="MZ130480">
    <property type="protein sequence ID" value="QWM89628.1"/>
    <property type="molecule type" value="Genomic_DNA"/>
</dbReference>
<keyword evidence="2" id="KW-1185">Reference proteome</keyword>
<reference evidence="1 2" key="1">
    <citation type="submission" date="2021-04" db="EMBL/GenBank/DDBJ databases">
        <authorList>
            <person name="Shkoporov A.N."/>
            <person name="Stockdale S.R."/>
            <person name="Guerin E."/>
            <person name="Ross R.P."/>
            <person name="Hill C."/>
        </authorList>
    </citation>
    <scope>NUCLEOTIDE SEQUENCE [LARGE SCALE GENOMIC DNA]</scope>
    <source>
        <strain evidence="2">cr91_1</strain>
    </source>
</reference>
<dbReference type="RefSeq" id="YP_010359200.1">
    <property type="nucleotide sequence ID" value="NC_062770.1"/>
</dbReference>
<name>A0AAE7RXB3_9CAUD</name>
<accession>A0AAE7RXB3</accession>
<proteinExistence type="predicted"/>
<dbReference type="KEGG" id="vg:75691487"/>
<dbReference type="GeneID" id="75691487"/>
<sequence>MESKDKIRKLIKIDEATGEKYTVYPITYIQAIIDENGNRNLDDILASYNTIYVEFNKDFATTMKVVPEVLRTKGRQVTYIVQEESAKAATFVYNSNKVTDEEFCNVDNWITLTGGDINLVTNEIASVTNNPDGLDIITVNKKLQLGDGKTIPGNNLYILRPKDINADDLELDDVSIEVLKKPNILCVVKYDFVATNKDSINVGAKSGLLFAGGTMTGFVFNVIEPYKIIGHYDLVKFLADNTFNEEPNLIFDGQFNLGNSDIQQIEGTSWKRQAALGKIIYNKDEDKLRAFTKEKVFSITENDEYLIPSTELNFNFITDGKACTRKEDEELSKIRSKFNTSMRTKFYFYDSGTSSSGSTNNCGYYQVWVTRDGKNPSKITFQIPFYDGTIKVYSITGGYNNLWYVYTILPVDVPIDRKPVGSVVQMNGGIPIFKGDDEQLFDSDGNKYVYGYLGHYPKTKVQEIEITDDADYTGIFEFKNSITEWFTDNVMGGTVSEFTRIDEVLTQDAETFIFKLINIDNYTKDSNEEFTLETIKNIRTYIVKCITDPKDNSFVDIFDNLYSAKLYEDTVESSDTESIIRRCYYNLKFEFNHSDNNHGQYKCYLDFTIRFNKYKYINYKNNRYKPVDMEFKGNLFITKYSSLDKIELKEKYLTMQQYNLLTEIDPYTKYFITD</sequence>
<evidence type="ECO:0000313" key="1">
    <source>
        <dbReference type="EMBL" id="QWM89628.1"/>
    </source>
</evidence>
<protein>
    <submittedName>
        <fullName evidence="1">Uncharacterized protein</fullName>
    </submittedName>
</protein>
<gene>
    <name evidence="1" type="primary">gp_16398</name>
</gene>
<dbReference type="Proteomes" id="UP000827372">
    <property type="component" value="Segment"/>
</dbReference>